<protein>
    <submittedName>
        <fullName evidence="2">Meiosis arrest female protein 1</fullName>
    </submittedName>
</protein>
<accession>A0A1W0X239</accession>
<proteinExistence type="predicted"/>
<organism evidence="2 3">
    <name type="scientific">Hypsibius exemplaris</name>
    <name type="common">Freshwater tardigrade</name>
    <dbReference type="NCBI Taxonomy" id="2072580"/>
    <lineage>
        <taxon>Eukaryota</taxon>
        <taxon>Metazoa</taxon>
        <taxon>Ecdysozoa</taxon>
        <taxon>Tardigrada</taxon>
        <taxon>Eutardigrada</taxon>
        <taxon>Parachela</taxon>
        <taxon>Hypsibioidea</taxon>
        <taxon>Hypsibiidae</taxon>
        <taxon>Hypsibius</taxon>
    </lineage>
</organism>
<dbReference type="OrthoDB" id="549353at2759"/>
<comment type="caution">
    <text evidence="2">The sequence shown here is derived from an EMBL/GenBank/DDBJ whole genome shotgun (WGS) entry which is preliminary data.</text>
</comment>
<reference evidence="3" key="1">
    <citation type="submission" date="2017-01" db="EMBL/GenBank/DDBJ databases">
        <title>Comparative genomics of anhydrobiosis in the tardigrade Hypsibius dujardini.</title>
        <authorList>
            <person name="Yoshida Y."/>
            <person name="Koutsovoulos G."/>
            <person name="Laetsch D."/>
            <person name="Stevens L."/>
            <person name="Kumar S."/>
            <person name="Horikawa D."/>
            <person name="Ishino K."/>
            <person name="Komine S."/>
            <person name="Tomita M."/>
            <person name="Blaxter M."/>
            <person name="Arakawa K."/>
        </authorList>
    </citation>
    <scope>NUCLEOTIDE SEQUENCE [LARGE SCALE GENOMIC DNA]</scope>
    <source>
        <strain evidence="3">Z151</strain>
    </source>
</reference>
<dbReference type="EMBL" id="MTYJ01000022">
    <property type="protein sequence ID" value="OQV21536.1"/>
    <property type="molecule type" value="Genomic_DNA"/>
</dbReference>
<feature type="region of interest" description="Disordered" evidence="1">
    <location>
        <begin position="488"/>
        <end position="514"/>
    </location>
</feature>
<evidence type="ECO:0000256" key="1">
    <source>
        <dbReference type="SAM" id="MobiDB-lite"/>
    </source>
</evidence>
<evidence type="ECO:0000313" key="2">
    <source>
        <dbReference type="EMBL" id="OQV21536.1"/>
    </source>
</evidence>
<feature type="region of interest" description="Disordered" evidence="1">
    <location>
        <begin position="1"/>
        <end position="27"/>
    </location>
</feature>
<evidence type="ECO:0000313" key="3">
    <source>
        <dbReference type="Proteomes" id="UP000192578"/>
    </source>
</evidence>
<sequence length="606" mass="68772">MGRGGRRRSSSGNEETDCPWEMPAVPQRPHQLPYSPIISKKGVDLYVLRMNREVNRQQMQRGLFRLLQQHVLIHHLSVEVDLFGSVNGHLVVPTRADIREVVKRFHRMNFYGRMLEFSESDPNAPIPVGYKKAVIRIFEEKKKTRLLLAELMRIFEEMYDLVLTAVDVMKMGDIVERYADAGTQMIRLLPAARVLRANLASLGCLEVLQLVQCTKECCRNSQVGHCSRYSSFKPMTCYRISIRDFAPRVRQLLRMHDGTMILSSFTVCYETHFGRLEEDETDGILLEQLLSSVHEVEFQQLPYQSRRIVLRSWTEMDEQQRFAGEREYPRFHDEIFHMLTLQRGCVLPFSEFVQTYRMVYDKTCRVADFGCTRLIDLMGLFSTTMHVLGTGNHRILTLTHNAQKRRFNNVLQQIRDQTGFHDSITAENFEAFFKFTFKEDFQPTEFGVCFVRDLLPVPQQPVIGQLVQVLRKSIPELLNVNQSSNQPAASISSVAGKSGVRTPHHETSPPRASAPLHDTVLAWASLADPHQGAIDEPHSSPASSGVDWEAPSDMSSGEALTAADTSISSAVASSVFPEVATGVCRPVAESPLLRGVISPRLALRFY</sequence>
<dbReference type="AlphaFoldDB" id="A0A1W0X239"/>
<feature type="region of interest" description="Disordered" evidence="1">
    <location>
        <begin position="531"/>
        <end position="561"/>
    </location>
</feature>
<gene>
    <name evidence="2" type="ORF">BV898_04438</name>
</gene>
<keyword evidence="3" id="KW-1185">Reference proteome</keyword>
<name>A0A1W0X239_HYPEX</name>
<dbReference type="Proteomes" id="UP000192578">
    <property type="component" value="Unassembled WGS sequence"/>
</dbReference>